<feature type="domain" description="B box-type" evidence="2">
    <location>
        <begin position="4"/>
        <end position="54"/>
    </location>
</feature>
<keyword evidence="4" id="KW-1185">Reference proteome</keyword>
<dbReference type="EMBL" id="CAJPWZ010002838">
    <property type="protein sequence ID" value="CAG2246161.1"/>
    <property type="molecule type" value="Genomic_DNA"/>
</dbReference>
<keyword evidence="1" id="KW-0862">Zinc</keyword>
<evidence type="ECO:0000313" key="3">
    <source>
        <dbReference type="EMBL" id="CAG2246161.1"/>
    </source>
</evidence>
<dbReference type="OrthoDB" id="6082856at2759"/>
<dbReference type="CDD" id="cd19757">
    <property type="entry name" value="Bbox1"/>
    <property type="match status" value="1"/>
</dbReference>
<comment type="caution">
    <text evidence="3">The sequence shown here is derived from an EMBL/GenBank/DDBJ whole genome shotgun (WGS) entry which is preliminary data.</text>
</comment>
<proteinExistence type="predicted"/>
<name>A0A8S3UJ60_MYTED</name>
<dbReference type="GO" id="GO:0008270">
    <property type="term" value="F:zinc ion binding"/>
    <property type="evidence" value="ECO:0007669"/>
    <property type="project" value="UniProtKB-KW"/>
</dbReference>
<gene>
    <name evidence="3" type="ORF">MEDL_58148</name>
</gene>
<dbReference type="PROSITE" id="PS50119">
    <property type="entry name" value="ZF_BBOX"/>
    <property type="match status" value="1"/>
</dbReference>
<evidence type="ECO:0000313" key="4">
    <source>
        <dbReference type="Proteomes" id="UP000683360"/>
    </source>
</evidence>
<evidence type="ECO:0000259" key="2">
    <source>
        <dbReference type="PROSITE" id="PS50119"/>
    </source>
</evidence>
<dbReference type="Proteomes" id="UP000683360">
    <property type="component" value="Unassembled WGS sequence"/>
</dbReference>
<keyword evidence="1" id="KW-0863">Zinc-finger</keyword>
<dbReference type="InterPro" id="IPR000315">
    <property type="entry name" value="Znf_B-box"/>
</dbReference>
<keyword evidence="1" id="KW-0479">Metal-binding</keyword>
<organism evidence="3 4">
    <name type="scientific">Mytilus edulis</name>
    <name type="common">Blue mussel</name>
    <dbReference type="NCBI Taxonomy" id="6550"/>
    <lineage>
        <taxon>Eukaryota</taxon>
        <taxon>Metazoa</taxon>
        <taxon>Spiralia</taxon>
        <taxon>Lophotrochozoa</taxon>
        <taxon>Mollusca</taxon>
        <taxon>Bivalvia</taxon>
        <taxon>Autobranchia</taxon>
        <taxon>Pteriomorphia</taxon>
        <taxon>Mytilida</taxon>
        <taxon>Mytiloidea</taxon>
        <taxon>Mytilidae</taxon>
        <taxon>Mytilinae</taxon>
        <taxon>Mytilus</taxon>
    </lineage>
</organism>
<dbReference type="AlphaFoldDB" id="A0A8S3UJ60"/>
<protein>
    <recommendedName>
        <fullName evidence="2">B box-type domain-containing protein</fullName>
    </recommendedName>
</protein>
<evidence type="ECO:0000256" key="1">
    <source>
        <dbReference type="PROSITE-ProRule" id="PRU00024"/>
    </source>
</evidence>
<accession>A0A8S3UJ60</accession>
<sequence length="165" mass="18287">MATSSGVSCGSCLKTGKNKVAIIWCSDCESGLCGVCRYQHNISNTTINHKTTPVGEFYQGAQMPIRSRTMQLRIVRKFDVAKADSPKPEISAFCLLPNKNFVFVDRAGFFTICDKDGSFQERFSMNCMSAYDMVSIDNSSIALASRSEGHEDGPYVCLVDIKKRR</sequence>
<reference evidence="3" key="1">
    <citation type="submission" date="2021-03" db="EMBL/GenBank/DDBJ databases">
        <authorList>
            <person name="Bekaert M."/>
        </authorList>
    </citation>
    <scope>NUCLEOTIDE SEQUENCE</scope>
</reference>